<sequence length="399" mass="43674">MTKKTAGIWFIFITVTLDMIGLGLVIPSLPDIMRRFVSSETSVTEYFGYFISIYALMQFLASPLLGALSDRFGRRSVLLISLLVAGFDYILMAYAPTLEILFAGRIIAGLTGANITVAMAYIADVSNDENRSANFGMVGAAFGLGFIIGPAIGGLLGHLGPEYPFLVAAGLNLLNFLFGLFILPESLPKNLRRKIDLRRTNPLYSLLGVLRSKHLLALLLVYFFFQLAGQTHPSIWTLYTETRYGWTTAQVGLSLAVVGLLSAVAQGWLTRLVIPKFGEHRTVVIGAFGYAVSFIFYGMATEGWMMYAILILSAVFWTSPPALQSLISHKTPPQEQGELQGSLVSLSSLAAIITPLVTTKLFAHFSSGNPATLYLPGAPYYFGALICFISWAIMYRRKV</sequence>
<evidence type="ECO:0000256" key="6">
    <source>
        <dbReference type="ARBA" id="ARBA00022989"/>
    </source>
</evidence>
<dbReference type="InterPro" id="IPR011701">
    <property type="entry name" value="MFS"/>
</dbReference>
<name>A0A1Z3NBE5_BDEBC</name>
<feature type="transmembrane region" description="Helical" evidence="8">
    <location>
        <begin position="378"/>
        <end position="395"/>
    </location>
</feature>
<evidence type="ECO:0000256" key="5">
    <source>
        <dbReference type="ARBA" id="ARBA00022692"/>
    </source>
</evidence>
<feature type="transmembrane region" description="Helical" evidence="8">
    <location>
        <begin position="163"/>
        <end position="183"/>
    </location>
</feature>
<evidence type="ECO:0000256" key="3">
    <source>
        <dbReference type="ARBA" id="ARBA00007520"/>
    </source>
</evidence>
<dbReference type="InterPro" id="IPR005829">
    <property type="entry name" value="Sugar_transporter_CS"/>
</dbReference>
<evidence type="ECO:0000256" key="7">
    <source>
        <dbReference type="ARBA" id="ARBA00023136"/>
    </source>
</evidence>
<feature type="transmembrane region" description="Helical" evidence="8">
    <location>
        <begin position="245"/>
        <end position="270"/>
    </location>
</feature>
<evidence type="ECO:0000256" key="1">
    <source>
        <dbReference type="ARBA" id="ARBA00003279"/>
    </source>
</evidence>
<dbReference type="SUPFAM" id="SSF103473">
    <property type="entry name" value="MFS general substrate transporter"/>
    <property type="match status" value="1"/>
</dbReference>
<comment type="function">
    <text evidence="1">Resistance to tetracycline by an active tetracycline efflux. This is an energy-dependent process that decreases the accumulation of the antibiotic in whole cells. This protein functions as a metal-tetracycline/H(+) antiporter.</text>
</comment>
<keyword evidence="7 8" id="KW-0472">Membrane</keyword>
<dbReference type="Proteomes" id="UP000197003">
    <property type="component" value="Chromosome"/>
</dbReference>
<comment type="similarity">
    <text evidence="3">Belongs to the major facilitator superfamily. TCR/Tet family.</text>
</comment>
<feature type="transmembrane region" description="Helical" evidence="8">
    <location>
        <begin position="77"/>
        <end position="96"/>
    </location>
</feature>
<dbReference type="PANTHER" id="PTHR23504">
    <property type="entry name" value="MAJOR FACILITATOR SUPERFAMILY DOMAIN-CONTAINING PROTEIN 10"/>
    <property type="match status" value="1"/>
</dbReference>
<dbReference type="RefSeq" id="WP_088566237.1">
    <property type="nucleotide sequence ID" value="NZ_CP020946.1"/>
</dbReference>
<dbReference type="OrthoDB" id="5293387at2"/>
<feature type="transmembrane region" description="Helical" evidence="8">
    <location>
        <begin position="339"/>
        <end position="358"/>
    </location>
</feature>
<dbReference type="Pfam" id="PF07690">
    <property type="entry name" value="MFS_1"/>
    <property type="match status" value="1"/>
</dbReference>
<feature type="transmembrane region" description="Helical" evidence="8">
    <location>
        <begin position="135"/>
        <end position="157"/>
    </location>
</feature>
<feature type="transmembrane region" description="Helical" evidence="8">
    <location>
        <begin position="102"/>
        <end position="123"/>
    </location>
</feature>
<evidence type="ECO:0000313" key="10">
    <source>
        <dbReference type="EMBL" id="ASD64802.1"/>
    </source>
</evidence>
<protein>
    <submittedName>
        <fullName evidence="10">MFS transporter</fullName>
    </submittedName>
</protein>
<dbReference type="GO" id="GO:0022857">
    <property type="term" value="F:transmembrane transporter activity"/>
    <property type="evidence" value="ECO:0007669"/>
    <property type="project" value="InterPro"/>
</dbReference>
<keyword evidence="4" id="KW-0813">Transport</keyword>
<proteinExistence type="inferred from homology"/>
<feature type="transmembrane region" description="Helical" evidence="8">
    <location>
        <begin position="282"/>
        <end position="300"/>
    </location>
</feature>
<reference evidence="10 11" key="1">
    <citation type="submission" date="2017-04" db="EMBL/GenBank/DDBJ databases">
        <title>Whole genome sequence of Bdellovibrio bacteriovorus strain SSB218315.</title>
        <authorList>
            <person name="Oyedara O."/>
            <person name="Rodriguez-Perez M.A."/>
        </authorList>
    </citation>
    <scope>NUCLEOTIDE SEQUENCE [LARGE SCALE GENOMIC DNA]</scope>
    <source>
        <strain evidence="10 11">SSB218315</strain>
    </source>
</reference>
<feature type="transmembrane region" description="Helical" evidence="8">
    <location>
        <begin position="46"/>
        <end position="65"/>
    </location>
</feature>
<dbReference type="InterPro" id="IPR036259">
    <property type="entry name" value="MFS_trans_sf"/>
</dbReference>
<dbReference type="Gene3D" id="1.20.1250.20">
    <property type="entry name" value="MFS general substrate transporter like domains"/>
    <property type="match status" value="1"/>
</dbReference>
<comment type="subcellular location">
    <subcellularLocation>
        <location evidence="2">Membrane</location>
        <topology evidence="2">Multi-pass membrane protein</topology>
    </subcellularLocation>
</comment>
<dbReference type="EMBL" id="CP020946">
    <property type="protein sequence ID" value="ASD64802.1"/>
    <property type="molecule type" value="Genomic_DNA"/>
</dbReference>
<dbReference type="AlphaFoldDB" id="A0A1Z3NBE5"/>
<evidence type="ECO:0000259" key="9">
    <source>
        <dbReference type="PROSITE" id="PS50850"/>
    </source>
</evidence>
<keyword evidence="5 8" id="KW-0812">Transmembrane</keyword>
<dbReference type="InterPro" id="IPR020846">
    <property type="entry name" value="MFS_dom"/>
</dbReference>
<dbReference type="PROSITE" id="PS50850">
    <property type="entry name" value="MFS"/>
    <property type="match status" value="1"/>
</dbReference>
<dbReference type="PROSITE" id="PS00216">
    <property type="entry name" value="SUGAR_TRANSPORT_1"/>
    <property type="match status" value="1"/>
</dbReference>
<feature type="transmembrane region" description="Helical" evidence="8">
    <location>
        <begin position="7"/>
        <end position="26"/>
    </location>
</feature>
<feature type="domain" description="Major facilitator superfamily (MFS) profile" evidence="9">
    <location>
        <begin position="7"/>
        <end position="395"/>
    </location>
</feature>
<evidence type="ECO:0000313" key="11">
    <source>
        <dbReference type="Proteomes" id="UP000197003"/>
    </source>
</evidence>
<evidence type="ECO:0000256" key="4">
    <source>
        <dbReference type="ARBA" id="ARBA00022448"/>
    </source>
</evidence>
<evidence type="ECO:0000256" key="8">
    <source>
        <dbReference type="SAM" id="Phobius"/>
    </source>
</evidence>
<keyword evidence="6 8" id="KW-1133">Transmembrane helix</keyword>
<dbReference type="PANTHER" id="PTHR23504:SF15">
    <property type="entry name" value="MAJOR FACILITATOR SUPERFAMILY (MFS) PROFILE DOMAIN-CONTAINING PROTEIN"/>
    <property type="match status" value="1"/>
</dbReference>
<feature type="transmembrane region" description="Helical" evidence="8">
    <location>
        <begin position="306"/>
        <end position="327"/>
    </location>
</feature>
<dbReference type="GO" id="GO:0016020">
    <property type="term" value="C:membrane"/>
    <property type="evidence" value="ECO:0007669"/>
    <property type="project" value="UniProtKB-SubCell"/>
</dbReference>
<dbReference type="CDD" id="cd17388">
    <property type="entry name" value="MFS_TetA"/>
    <property type="match status" value="1"/>
</dbReference>
<gene>
    <name evidence="10" type="ORF">B9G79_15150</name>
</gene>
<organism evidence="10 11">
    <name type="scientific">Bdellovibrio bacteriovorus</name>
    <dbReference type="NCBI Taxonomy" id="959"/>
    <lineage>
        <taxon>Bacteria</taxon>
        <taxon>Pseudomonadati</taxon>
        <taxon>Bdellovibrionota</taxon>
        <taxon>Bdellovibrionia</taxon>
        <taxon>Bdellovibrionales</taxon>
        <taxon>Pseudobdellovibrionaceae</taxon>
        <taxon>Bdellovibrio</taxon>
    </lineage>
</organism>
<accession>A0A1Z3NBE5</accession>
<evidence type="ECO:0000256" key="2">
    <source>
        <dbReference type="ARBA" id="ARBA00004141"/>
    </source>
</evidence>
<feature type="transmembrane region" description="Helical" evidence="8">
    <location>
        <begin position="203"/>
        <end position="225"/>
    </location>
</feature>
<dbReference type="PRINTS" id="PR01035">
    <property type="entry name" value="TCRTETA"/>
</dbReference>
<dbReference type="InterPro" id="IPR001958">
    <property type="entry name" value="Tet-R_TetA/multi-R_MdtG-like"/>
</dbReference>